<feature type="compositionally biased region" description="Low complexity" evidence="1">
    <location>
        <begin position="154"/>
        <end position="168"/>
    </location>
</feature>
<feature type="compositionally biased region" description="Polar residues" evidence="1">
    <location>
        <begin position="373"/>
        <end position="386"/>
    </location>
</feature>
<feature type="compositionally biased region" description="Polar residues" evidence="1">
    <location>
        <begin position="138"/>
        <end position="153"/>
    </location>
</feature>
<dbReference type="AlphaFoldDB" id="A0A4U0XW56"/>
<evidence type="ECO:0008006" key="4">
    <source>
        <dbReference type="Google" id="ProtNLM"/>
    </source>
</evidence>
<sequence>MAYQQLTPPTMLEDEFDLQCPGGSASTIESCFPRDWSPESLMTAATTPPKSPVRIRESGPALLPKVRLQDQLIERTVNPSYYGHSRTTSLPVNGNPVHMQGQRVYRPGFDRRSTSPPGGLYQTSPASAPSPYDHIVSDQASSHRPSMSNMRSVSTSNIRSHSRNSSNTSIDASMLCRFGYPTYRQSPTPAPINHGMPMSRTPSAMSHLAPITMPGGHMQSYPQRRRTASPPANPSRLAREFNCVEPTLDFETTTALDYLTAPNPELSITQRTIDPPRGSTPHFWFDIRNVRPWDDFNVSTIAAIPELWQLLQTPVGRNMLPEPGRVNTNPENPAQLIEACAMHHAVKVNAALKLAQGEQKHMAMRALKAAPGSRSNQPEFVSSYQSDAEKTIHGDGRGRVIGVVKSWEQWNSGMRGGRPAEQMRYLQGLAQVQRFMREHGTRYGFLMTEIEVVCVRAGGPPDEKTGGKPLFGYVEVAAPVRIATSAASPSTSTGPSAENIPMTAALALWWLHLLARDHPFPLQYPWRLHVGPPGDLSRQHCSERDTWMPKLIQHERREAKRVRGWVLPGEPLSKREGGGRVGKRGVGKA</sequence>
<dbReference type="STRING" id="329884.A0A4U0XW56"/>
<organism evidence="2 3">
    <name type="scientific">Friedmanniomyces simplex</name>
    <dbReference type="NCBI Taxonomy" id="329884"/>
    <lineage>
        <taxon>Eukaryota</taxon>
        <taxon>Fungi</taxon>
        <taxon>Dikarya</taxon>
        <taxon>Ascomycota</taxon>
        <taxon>Pezizomycotina</taxon>
        <taxon>Dothideomycetes</taxon>
        <taxon>Dothideomycetidae</taxon>
        <taxon>Mycosphaerellales</taxon>
        <taxon>Teratosphaeriaceae</taxon>
        <taxon>Friedmanniomyces</taxon>
    </lineage>
</organism>
<evidence type="ECO:0000313" key="3">
    <source>
        <dbReference type="Proteomes" id="UP000309340"/>
    </source>
</evidence>
<gene>
    <name evidence="2" type="ORF">B0A55_01510</name>
</gene>
<protein>
    <recommendedName>
        <fullName evidence="4">Sialidase</fullName>
    </recommendedName>
</protein>
<accession>A0A4U0XW56</accession>
<dbReference type="EMBL" id="NAJQ01000041">
    <property type="protein sequence ID" value="TKA82064.1"/>
    <property type="molecule type" value="Genomic_DNA"/>
</dbReference>
<feature type="region of interest" description="Disordered" evidence="1">
    <location>
        <begin position="570"/>
        <end position="589"/>
    </location>
</feature>
<evidence type="ECO:0000313" key="2">
    <source>
        <dbReference type="EMBL" id="TKA82064.1"/>
    </source>
</evidence>
<evidence type="ECO:0000256" key="1">
    <source>
        <dbReference type="SAM" id="MobiDB-lite"/>
    </source>
</evidence>
<feature type="region of interest" description="Disordered" evidence="1">
    <location>
        <begin position="106"/>
        <end position="168"/>
    </location>
</feature>
<reference evidence="2 3" key="1">
    <citation type="submission" date="2017-03" db="EMBL/GenBank/DDBJ databases">
        <title>Genomes of endolithic fungi from Antarctica.</title>
        <authorList>
            <person name="Coleine C."/>
            <person name="Masonjones S."/>
            <person name="Stajich J.E."/>
        </authorList>
    </citation>
    <scope>NUCLEOTIDE SEQUENCE [LARGE SCALE GENOMIC DNA]</scope>
    <source>
        <strain evidence="2 3">CCFEE 5184</strain>
    </source>
</reference>
<feature type="region of interest" description="Disordered" evidence="1">
    <location>
        <begin position="369"/>
        <end position="393"/>
    </location>
</feature>
<dbReference type="Proteomes" id="UP000309340">
    <property type="component" value="Unassembled WGS sequence"/>
</dbReference>
<comment type="caution">
    <text evidence="2">The sequence shown here is derived from an EMBL/GenBank/DDBJ whole genome shotgun (WGS) entry which is preliminary data.</text>
</comment>
<proteinExistence type="predicted"/>
<feature type="region of interest" description="Disordered" evidence="1">
    <location>
        <begin position="217"/>
        <end position="236"/>
    </location>
</feature>
<dbReference type="OrthoDB" id="5300765at2759"/>
<keyword evidence="3" id="KW-1185">Reference proteome</keyword>
<name>A0A4U0XW56_9PEZI</name>